<evidence type="ECO:0000313" key="5">
    <source>
        <dbReference type="Proteomes" id="UP001497497"/>
    </source>
</evidence>
<sequence>MSSFTNITYAIPIKPHGLGGDYINRNGRSRPGEADHTINSLTPLIMAADSAASSYFDANEGGYMAPDVPIQLDGKSNGVVSFPQKKPRSCGKQNGMGVDTSADTTEERRYRGLSLTNANGAPLSTRGVTNSLSQDEDYENDPSSYLTPKDPPSYERTFAYDSTVGGVDGGHGVTDVKTSRVPFKRFDSGVEDCVPDRGSNSTTLSNSLSETYHFMASPRLSTAPEQHYEDIDMYSKNKASASQPKPRSSIDKFSMNNGTAGNMNSRPLPQVNSSATRSLSDSEDHQLILETSIAETVSHPLTQPELRHNSLAMTLPHTYSQLMSHTNNYTLKEMPQETPRSHCRFIAALVFIFITSAMALSLSIYVLINSPGQSVSSERPSHPSIHAEDLKQNLSRLQQEMVSLKEENKYLKDQLEAQKNNTWFIENKYLKDQLEAQKNNTWFIENKYLKDQMEAQKNNTWFIESLQQEIGQLSSQQRNMMLNISQEIANISLTPGPQGHPGVVNFSMCRNESSQHVAVASPVLGIETDYIPEGDKVKDNFVIFAYCTYTPGTNGMLEMSPHGDQYRCVCQGQAKNKTHSHCSIFIWVCPKIT</sequence>
<dbReference type="EMBL" id="CAXITT010000070">
    <property type="protein sequence ID" value="CAL1530513.1"/>
    <property type="molecule type" value="Genomic_DNA"/>
</dbReference>
<reference evidence="4 5" key="1">
    <citation type="submission" date="2024-04" db="EMBL/GenBank/DDBJ databases">
        <authorList>
            <consortium name="Genoscope - CEA"/>
            <person name="William W."/>
        </authorList>
    </citation>
    <scope>NUCLEOTIDE SEQUENCE [LARGE SCALE GENOMIC DNA]</scope>
</reference>
<keyword evidence="3" id="KW-0472">Membrane</keyword>
<evidence type="ECO:0000256" key="2">
    <source>
        <dbReference type="SAM" id="MobiDB-lite"/>
    </source>
</evidence>
<evidence type="ECO:0008006" key="6">
    <source>
        <dbReference type="Google" id="ProtNLM"/>
    </source>
</evidence>
<dbReference type="Proteomes" id="UP001497497">
    <property type="component" value="Unassembled WGS sequence"/>
</dbReference>
<gene>
    <name evidence="4" type="ORF">GSLYS_00004638001</name>
</gene>
<feature type="compositionally biased region" description="Polar residues" evidence="2">
    <location>
        <begin position="254"/>
        <end position="279"/>
    </location>
</feature>
<name>A0AAV2HB67_LYMST</name>
<evidence type="ECO:0000313" key="4">
    <source>
        <dbReference type="EMBL" id="CAL1530513.1"/>
    </source>
</evidence>
<organism evidence="4 5">
    <name type="scientific">Lymnaea stagnalis</name>
    <name type="common">Great pond snail</name>
    <name type="synonym">Helix stagnalis</name>
    <dbReference type="NCBI Taxonomy" id="6523"/>
    <lineage>
        <taxon>Eukaryota</taxon>
        <taxon>Metazoa</taxon>
        <taxon>Spiralia</taxon>
        <taxon>Lophotrochozoa</taxon>
        <taxon>Mollusca</taxon>
        <taxon>Gastropoda</taxon>
        <taxon>Heterobranchia</taxon>
        <taxon>Euthyneura</taxon>
        <taxon>Panpulmonata</taxon>
        <taxon>Hygrophila</taxon>
        <taxon>Lymnaeoidea</taxon>
        <taxon>Lymnaeidae</taxon>
        <taxon>Lymnaea</taxon>
    </lineage>
</organism>
<protein>
    <recommendedName>
        <fullName evidence="6">SUN domain-containing protein</fullName>
    </recommendedName>
</protein>
<keyword evidence="5" id="KW-1185">Reference proteome</keyword>
<evidence type="ECO:0000256" key="3">
    <source>
        <dbReference type="SAM" id="Phobius"/>
    </source>
</evidence>
<feature type="region of interest" description="Disordered" evidence="2">
    <location>
        <begin position="84"/>
        <end position="153"/>
    </location>
</feature>
<keyword evidence="1" id="KW-0175">Coiled coil</keyword>
<dbReference type="AlphaFoldDB" id="A0AAV2HB67"/>
<feature type="compositionally biased region" description="Polar residues" evidence="2">
    <location>
        <begin position="237"/>
        <end position="246"/>
    </location>
</feature>
<keyword evidence="3" id="KW-0812">Transmembrane</keyword>
<evidence type="ECO:0000256" key="1">
    <source>
        <dbReference type="SAM" id="Coils"/>
    </source>
</evidence>
<feature type="transmembrane region" description="Helical" evidence="3">
    <location>
        <begin position="345"/>
        <end position="368"/>
    </location>
</feature>
<comment type="caution">
    <text evidence="4">The sequence shown here is derived from an EMBL/GenBank/DDBJ whole genome shotgun (WGS) entry which is preliminary data.</text>
</comment>
<keyword evidence="3" id="KW-1133">Transmembrane helix</keyword>
<accession>A0AAV2HB67</accession>
<proteinExistence type="predicted"/>
<feature type="coiled-coil region" evidence="1">
    <location>
        <begin position="387"/>
        <end position="421"/>
    </location>
</feature>
<feature type="region of interest" description="Disordered" evidence="2">
    <location>
        <begin position="236"/>
        <end position="280"/>
    </location>
</feature>